<comment type="subunit">
    <text evidence="12">Homodimer.</text>
</comment>
<dbReference type="GO" id="GO:0009098">
    <property type="term" value="P:L-leucine biosynthetic process"/>
    <property type="evidence" value="ECO:0007669"/>
    <property type="project" value="UniProtKB-UniRule"/>
</dbReference>
<evidence type="ECO:0000256" key="1">
    <source>
        <dbReference type="ARBA" id="ARBA00004689"/>
    </source>
</evidence>
<dbReference type="CDD" id="cd07940">
    <property type="entry name" value="DRE_TIM_IPMS"/>
    <property type="match status" value="1"/>
</dbReference>
<feature type="binding site" evidence="12">
    <location>
        <position position="214"/>
    </location>
    <ligand>
        <name>Mn(2+)</name>
        <dbReference type="ChEBI" id="CHEBI:29035"/>
    </ligand>
</feature>
<evidence type="ECO:0000256" key="11">
    <source>
        <dbReference type="ARBA" id="ARBA00029993"/>
    </source>
</evidence>
<evidence type="ECO:0000256" key="10">
    <source>
        <dbReference type="ARBA" id="ARBA00023304"/>
    </source>
</evidence>
<comment type="pathway">
    <text evidence="1 12">Amino-acid biosynthesis; L-leucine biosynthesis; L-leucine from 3-methyl-2-oxobutanoate: step 1/4.</text>
</comment>
<evidence type="ECO:0000256" key="7">
    <source>
        <dbReference type="ARBA" id="ARBA00022679"/>
    </source>
</evidence>
<keyword evidence="8 12" id="KW-0479">Metal-binding</keyword>
<feature type="region of interest" description="Regulatory domain" evidence="12">
    <location>
        <begin position="402"/>
        <end position="524"/>
    </location>
</feature>
<dbReference type="PANTHER" id="PTHR10277:SF9">
    <property type="entry name" value="2-ISOPROPYLMALATE SYNTHASE 1, CHLOROPLASTIC-RELATED"/>
    <property type="match status" value="1"/>
</dbReference>
<evidence type="ECO:0000256" key="9">
    <source>
        <dbReference type="ARBA" id="ARBA00023211"/>
    </source>
</evidence>
<evidence type="ECO:0000313" key="14">
    <source>
        <dbReference type="EMBL" id="AQS83635.1"/>
    </source>
</evidence>
<sequence>MTFEHPSFGRITDDRVFIFDTTLRDGEQSPGFSMNLEEKLRMAAALADLGVDVIEAGFPVASKGDFQSVAEIARVVKGSVVCALARSGGKNDIQAAGDAIRHAERGRIHNFISTSPLHMKYKLRMEPETVLEIITTGNKAARNLTNDVEWSAEDGSRTEPDFLCRCVEAAIKAGATTINIPDTVGYATPEDMERIFSMLKERVPGADQVIFSAHNHNDLGLGVANTLACLRGGARQIECTINGIGERAGNAALEEIVMAIRTRHDQYPYTNRIETTKLLKLSKMLSTTTGFDVQPNKAIVGRNAFAHESGIHQDGVLKNAATYEIMTPESVGWSKTSLVLGKHSGRAAFRDKLAALGYTISDEKMNEAFQRFKDLADSKKVVYDEDIIALVDDEVRDHARIRFLSLDVSSGSQRAAEATLVLEIDGEAVETTANGNGPVDAAFNAIRSAFPHDARLALFSVGAVTEGTDAQARTTVRLEEDGKMVDGQGADADTVVSAVRSYIHALNKLLVKRTRSEPESLLAE</sequence>
<keyword evidence="6 12" id="KW-0028">Amino-acid biosynthesis</keyword>
<feature type="binding site" evidence="12">
    <location>
        <position position="25"/>
    </location>
    <ligand>
        <name>Mn(2+)</name>
        <dbReference type="ChEBI" id="CHEBI:29035"/>
    </ligand>
</feature>
<dbReference type="Gene3D" id="1.10.238.260">
    <property type="match status" value="1"/>
</dbReference>
<evidence type="ECO:0000256" key="8">
    <source>
        <dbReference type="ARBA" id="ARBA00022723"/>
    </source>
</evidence>
<dbReference type="GO" id="GO:0003852">
    <property type="term" value="F:2-isopropylmalate synthase activity"/>
    <property type="evidence" value="ECO:0007669"/>
    <property type="project" value="UniProtKB-UniRule"/>
</dbReference>
<comment type="similarity">
    <text evidence="2 12">Belongs to the alpha-IPM synthase/homocitrate synthase family. LeuA type 1 subfamily.</text>
</comment>
<proteinExistence type="inferred from homology"/>
<dbReference type="EMBL" id="CP014692">
    <property type="protein sequence ID" value="AQS83635.1"/>
    <property type="molecule type" value="Genomic_DNA"/>
</dbReference>
<feature type="binding site" evidence="12">
    <location>
        <position position="250"/>
    </location>
    <ligand>
        <name>Mn(2+)</name>
        <dbReference type="ChEBI" id="CHEBI:29035"/>
    </ligand>
</feature>
<keyword evidence="9 12" id="KW-0464">Manganese</keyword>
<dbReference type="OrthoDB" id="9803573at2"/>
<dbReference type="Gene3D" id="3.30.160.270">
    <property type="match status" value="1"/>
</dbReference>
<evidence type="ECO:0000256" key="6">
    <source>
        <dbReference type="ARBA" id="ARBA00022605"/>
    </source>
</evidence>
<evidence type="ECO:0000256" key="2">
    <source>
        <dbReference type="ARBA" id="ARBA00009396"/>
    </source>
</evidence>
<keyword evidence="12" id="KW-0963">Cytoplasm</keyword>
<feature type="binding site" evidence="12">
    <location>
        <position position="216"/>
    </location>
    <ligand>
        <name>Mn(2+)</name>
        <dbReference type="ChEBI" id="CHEBI:29035"/>
    </ligand>
</feature>
<evidence type="ECO:0000256" key="4">
    <source>
        <dbReference type="ARBA" id="ARBA00018198"/>
    </source>
</evidence>
<dbReference type="InterPro" id="IPR036230">
    <property type="entry name" value="LeuA_allosteric_dom_sf"/>
</dbReference>
<feature type="domain" description="Pyruvate carboxyltransferase" evidence="13">
    <location>
        <begin position="16"/>
        <end position="279"/>
    </location>
</feature>
<dbReference type="KEGG" id="aace:A0U92_01340"/>
<dbReference type="PANTHER" id="PTHR10277">
    <property type="entry name" value="HOMOCITRATE SYNTHASE-RELATED"/>
    <property type="match status" value="1"/>
</dbReference>
<dbReference type="PROSITE" id="PS50991">
    <property type="entry name" value="PYR_CT"/>
    <property type="match status" value="1"/>
</dbReference>
<dbReference type="Proteomes" id="UP000188937">
    <property type="component" value="Chromosome"/>
</dbReference>
<name>A0A1U9KCT8_ACEAC</name>
<comment type="function">
    <text evidence="12">Catalyzes the condensation of the acetyl group of acetyl-CoA with 3-methyl-2-oxobutanoate (2-ketoisovalerate) to form 3-carboxy-3-hydroxy-4-methylpentanoate (2-isopropylmalate).</text>
</comment>
<evidence type="ECO:0000256" key="3">
    <source>
        <dbReference type="ARBA" id="ARBA00012973"/>
    </source>
</evidence>
<comment type="catalytic activity">
    <reaction evidence="12">
        <text>3-methyl-2-oxobutanoate + acetyl-CoA + H2O = (2S)-2-isopropylmalate + CoA + H(+)</text>
        <dbReference type="Rhea" id="RHEA:21524"/>
        <dbReference type="ChEBI" id="CHEBI:1178"/>
        <dbReference type="ChEBI" id="CHEBI:11851"/>
        <dbReference type="ChEBI" id="CHEBI:15377"/>
        <dbReference type="ChEBI" id="CHEBI:15378"/>
        <dbReference type="ChEBI" id="CHEBI:57287"/>
        <dbReference type="ChEBI" id="CHEBI:57288"/>
        <dbReference type="EC" id="2.3.3.13"/>
    </reaction>
</comment>
<organism evidence="14 15">
    <name type="scientific">Acetobacter aceti</name>
    <dbReference type="NCBI Taxonomy" id="435"/>
    <lineage>
        <taxon>Bacteria</taxon>
        <taxon>Pseudomonadati</taxon>
        <taxon>Pseudomonadota</taxon>
        <taxon>Alphaproteobacteria</taxon>
        <taxon>Acetobacterales</taxon>
        <taxon>Acetobacteraceae</taxon>
        <taxon>Acetobacter</taxon>
        <taxon>Acetobacter subgen. Acetobacter</taxon>
    </lineage>
</organism>
<dbReference type="InterPro" id="IPR002034">
    <property type="entry name" value="AIPM/Hcit_synth_CS"/>
</dbReference>
<dbReference type="InterPro" id="IPR013709">
    <property type="entry name" value="2-isopropylmalate_synth_dimer"/>
</dbReference>
<dbReference type="AlphaFoldDB" id="A0A1U9KCT8"/>
<dbReference type="InterPro" id="IPR050073">
    <property type="entry name" value="2-IPM_HCS-like"/>
</dbReference>
<dbReference type="NCBIfam" id="NF002087">
    <property type="entry name" value="PRK00915.1-4"/>
    <property type="match status" value="1"/>
</dbReference>
<evidence type="ECO:0000256" key="12">
    <source>
        <dbReference type="HAMAP-Rule" id="MF_01025"/>
    </source>
</evidence>
<dbReference type="Pfam" id="PF22617">
    <property type="entry name" value="HCS_D2"/>
    <property type="match status" value="1"/>
</dbReference>
<dbReference type="SUPFAM" id="SSF110921">
    <property type="entry name" value="2-isopropylmalate synthase LeuA, allosteric (dimerisation) domain"/>
    <property type="match status" value="1"/>
</dbReference>
<gene>
    <name evidence="12" type="primary">leuA</name>
    <name evidence="14" type="ORF">A0U92_01340</name>
</gene>
<keyword evidence="5 12" id="KW-0432">Leucine biosynthesis</keyword>
<keyword evidence="15" id="KW-1185">Reference proteome</keyword>
<dbReference type="InterPro" id="IPR013785">
    <property type="entry name" value="Aldolase_TIM"/>
</dbReference>
<evidence type="ECO:0000256" key="5">
    <source>
        <dbReference type="ARBA" id="ARBA00022430"/>
    </source>
</evidence>
<reference evidence="14 15" key="1">
    <citation type="submission" date="2016-03" db="EMBL/GenBank/DDBJ databases">
        <title>Acetic acid bacteria sequencing.</title>
        <authorList>
            <person name="Brandt J."/>
            <person name="Jakob F."/>
            <person name="Vogel R.F."/>
        </authorList>
    </citation>
    <scope>NUCLEOTIDE SEQUENCE [LARGE SCALE GENOMIC DNA]</scope>
    <source>
        <strain evidence="14 15">TMW2.1153</strain>
    </source>
</reference>
<dbReference type="SMART" id="SM00917">
    <property type="entry name" value="LeuA_dimer"/>
    <property type="match status" value="1"/>
</dbReference>
<dbReference type="Pfam" id="PF00682">
    <property type="entry name" value="HMGL-like"/>
    <property type="match status" value="1"/>
</dbReference>
<dbReference type="InterPro" id="IPR000891">
    <property type="entry name" value="PYR_CT"/>
</dbReference>
<dbReference type="InterPro" id="IPR054691">
    <property type="entry name" value="LeuA/HCS_post-cat"/>
</dbReference>
<dbReference type="NCBIfam" id="NF002086">
    <property type="entry name" value="PRK00915.1-3"/>
    <property type="match status" value="1"/>
</dbReference>
<protein>
    <recommendedName>
        <fullName evidence="4 12">2-isopropylmalate synthase</fullName>
        <ecNumber evidence="3 12">2.3.3.13</ecNumber>
    </recommendedName>
    <alternativeName>
        <fullName evidence="11 12">Alpha-IPM synthase</fullName>
    </alternativeName>
    <alternativeName>
        <fullName evidence="12">Alpha-isopropylmalate synthase</fullName>
    </alternativeName>
</protein>
<dbReference type="HAMAP" id="MF_01025">
    <property type="entry name" value="LeuA_type1"/>
    <property type="match status" value="1"/>
</dbReference>
<dbReference type="GO" id="GO:0005829">
    <property type="term" value="C:cytosol"/>
    <property type="evidence" value="ECO:0007669"/>
    <property type="project" value="TreeGrafter"/>
</dbReference>
<dbReference type="eggNOG" id="COG0119">
    <property type="taxonomic scope" value="Bacteria"/>
</dbReference>
<dbReference type="Pfam" id="PF08502">
    <property type="entry name" value="LeuA_dimer"/>
    <property type="match status" value="1"/>
</dbReference>
<dbReference type="GO" id="GO:0030145">
    <property type="term" value="F:manganese ion binding"/>
    <property type="evidence" value="ECO:0007669"/>
    <property type="project" value="UniProtKB-UniRule"/>
</dbReference>
<dbReference type="Gene3D" id="3.20.20.70">
    <property type="entry name" value="Aldolase class I"/>
    <property type="match status" value="1"/>
</dbReference>
<accession>A0A1U9KCT8</accession>
<keyword evidence="10 12" id="KW-0100">Branched-chain amino acid biosynthesis</keyword>
<evidence type="ECO:0000313" key="15">
    <source>
        <dbReference type="Proteomes" id="UP000188937"/>
    </source>
</evidence>
<dbReference type="FunFam" id="3.30.160.270:FF:000003">
    <property type="entry name" value="2-isopropylmalate synthase"/>
    <property type="match status" value="1"/>
</dbReference>
<dbReference type="UniPathway" id="UPA00048">
    <property type="reaction ID" value="UER00070"/>
</dbReference>
<dbReference type="InterPro" id="IPR005671">
    <property type="entry name" value="LeuA_bact_synth"/>
</dbReference>
<dbReference type="GO" id="GO:0003985">
    <property type="term" value="F:acetyl-CoA C-acetyltransferase activity"/>
    <property type="evidence" value="ECO:0007669"/>
    <property type="project" value="UniProtKB-UniRule"/>
</dbReference>
<comment type="cofactor">
    <cofactor evidence="12">
        <name>Mn(2+)</name>
        <dbReference type="ChEBI" id="CHEBI:29035"/>
    </cofactor>
</comment>
<evidence type="ECO:0000259" key="13">
    <source>
        <dbReference type="PROSITE" id="PS50991"/>
    </source>
</evidence>
<dbReference type="EC" id="2.3.3.13" evidence="3 12"/>
<dbReference type="PROSITE" id="PS00816">
    <property type="entry name" value="AIPM_HOMOCIT_SYNTH_2"/>
    <property type="match status" value="1"/>
</dbReference>
<keyword evidence="7 12" id="KW-0808">Transferase</keyword>
<dbReference type="SUPFAM" id="SSF51569">
    <property type="entry name" value="Aldolase"/>
    <property type="match status" value="1"/>
</dbReference>
<dbReference type="PROSITE" id="PS00815">
    <property type="entry name" value="AIPM_HOMOCIT_SYNTH_1"/>
    <property type="match status" value="1"/>
</dbReference>
<dbReference type="FunFam" id="3.20.20.70:FF:000010">
    <property type="entry name" value="2-isopropylmalate synthase"/>
    <property type="match status" value="1"/>
</dbReference>
<dbReference type="RefSeq" id="WP_077811663.1">
    <property type="nucleotide sequence ID" value="NZ_CP014692.1"/>
</dbReference>
<dbReference type="STRING" id="435.A0U92_01340"/>
<dbReference type="FunFam" id="1.10.238.260:FF:000001">
    <property type="entry name" value="2-isopropylmalate synthase"/>
    <property type="match status" value="1"/>
</dbReference>
<dbReference type="NCBIfam" id="TIGR00973">
    <property type="entry name" value="leuA_bact"/>
    <property type="match status" value="1"/>
</dbReference>